<keyword evidence="4" id="KW-1185">Reference proteome</keyword>
<dbReference type="EMBL" id="CP129971">
    <property type="protein sequence ID" value="WMN12236.1"/>
    <property type="molecule type" value="Genomic_DNA"/>
</dbReference>
<comment type="similarity">
    <text evidence="1">Belongs to the flavin monoamine oxidase family.</text>
</comment>
<dbReference type="Proteomes" id="UP001230496">
    <property type="component" value="Chromosome"/>
</dbReference>
<sequence length="352" mass="40673">MIIIIGAGLSGLVTAYKLKQAKIPFKIVEVKNKIGGRIFTKTTENETTIEMGATWFGRQHQNLIRLLNELEIAAFSQFQGEYYYYDDPDSPHHGKYKLPQQEPTYRIKGGSRSLIEKLYGNLEEEDIVFNTRVIEIRKEKEELVVTADNNVEYRANQVILAVPPKIWSHQINFVPALPQELQHTAKNTQTWMEDSIKAAVEFEQPFWRENNSSATIMSNYGPFIECYDHSNQQENKFALCGFLNPAFKEITKEKREKLVLQQLSNILGEQVLKGISYHEYIWSEDDYVKWPKEIFMQPHQNNGHPIFRESFFNNQLIISSSESASTFPGYMDGAVEAGERTFKIITEKTKVN</sequence>
<dbReference type="GO" id="GO:0016491">
    <property type="term" value="F:oxidoreductase activity"/>
    <property type="evidence" value="ECO:0007669"/>
    <property type="project" value="UniProtKB-KW"/>
</dbReference>
<gene>
    <name evidence="3" type="ORF">QYS49_32905</name>
</gene>
<dbReference type="RefSeq" id="WP_308350160.1">
    <property type="nucleotide sequence ID" value="NZ_CP129971.1"/>
</dbReference>
<name>A0AA51NE26_9BACT</name>
<dbReference type="PANTHER" id="PTHR43563:SF1">
    <property type="entry name" value="AMINE OXIDASE [FLAVIN-CONTAINING] B"/>
    <property type="match status" value="1"/>
</dbReference>
<dbReference type="EC" id="1.-.-.-" evidence="3"/>
<keyword evidence="3" id="KW-0560">Oxidoreductase</keyword>
<protein>
    <submittedName>
        <fullName evidence="3">NAD(P)/FAD-dependent oxidoreductase</fullName>
        <ecNumber evidence="3">1.-.-.-</ecNumber>
    </submittedName>
</protein>
<evidence type="ECO:0000256" key="1">
    <source>
        <dbReference type="ARBA" id="ARBA00005995"/>
    </source>
</evidence>
<feature type="domain" description="Amine oxidase" evidence="2">
    <location>
        <begin position="102"/>
        <end position="341"/>
    </location>
</feature>
<feature type="domain" description="Amine oxidase" evidence="2">
    <location>
        <begin position="9"/>
        <end position="79"/>
    </location>
</feature>
<proteinExistence type="inferred from homology"/>
<evidence type="ECO:0000313" key="3">
    <source>
        <dbReference type="EMBL" id="WMN12236.1"/>
    </source>
</evidence>
<evidence type="ECO:0000259" key="2">
    <source>
        <dbReference type="Pfam" id="PF01593"/>
    </source>
</evidence>
<accession>A0AA51NE26</accession>
<evidence type="ECO:0000313" key="4">
    <source>
        <dbReference type="Proteomes" id="UP001230496"/>
    </source>
</evidence>
<dbReference type="Pfam" id="PF01593">
    <property type="entry name" value="Amino_oxidase"/>
    <property type="match status" value="2"/>
</dbReference>
<dbReference type="Gene3D" id="3.50.50.60">
    <property type="entry name" value="FAD/NAD(P)-binding domain"/>
    <property type="match status" value="2"/>
</dbReference>
<dbReference type="SUPFAM" id="SSF54373">
    <property type="entry name" value="FAD-linked reductases, C-terminal domain"/>
    <property type="match status" value="1"/>
</dbReference>
<dbReference type="InterPro" id="IPR050703">
    <property type="entry name" value="Flavin_MAO"/>
</dbReference>
<dbReference type="InterPro" id="IPR036188">
    <property type="entry name" value="FAD/NAD-bd_sf"/>
</dbReference>
<dbReference type="PANTHER" id="PTHR43563">
    <property type="entry name" value="AMINE OXIDASE"/>
    <property type="match status" value="1"/>
</dbReference>
<organism evidence="3 4">
    <name type="scientific">Marivirga salinarum</name>
    <dbReference type="NCBI Taxonomy" id="3059078"/>
    <lineage>
        <taxon>Bacteria</taxon>
        <taxon>Pseudomonadati</taxon>
        <taxon>Bacteroidota</taxon>
        <taxon>Cytophagia</taxon>
        <taxon>Cytophagales</taxon>
        <taxon>Marivirgaceae</taxon>
        <taxon>Marivirga</taxon>
    </lineage>
</organism>
<dbReference type="KEGG" id="msaa:QYS49_32905"/>
<dbReference type="AlphaFoldDB" id="A0AA51NE26"/>
<reference evidence="3 4" key="1">
    <citation type="submission" date="2023-08" db="EMBL/GenBank/DDBJ databases">
        <title>Comparative genomics and taxonomic characterization of three novel marine species of genus Marivirga.</title>
        <authorList>
            <person name="Muhammad N."/>
            <person name="Kim S.-G."/>
        </authorList>
    </citation>
    <scope>NUCLEOTIDE SEQUENCE [LARGE SCALE GENOMIC DNA]</scope>
    <source>
        <strain evidence="3 4">BDSF4-3</strain>
    </source>
</reference>
<dbReference type="InterPro" id="IPR002937">
    <property type="entry name" value="Amino_oxidase"/>
</dbReference>
<dbReference type="SUPFAM" id="SSF51905">
    <property type="entry name" value="FAD/NAD(P)-binding domain"/>
    <property type="match status" value="1"/>
</dbReference>